<keyword evidence="10 15" id="KW-0408">Iron</keyword>
<evidence type="ECO:0000313" key="20">
    <source>
        <dbReference type="Proteomes" id="UP000694853"/>
    </source>
</evidence>
<dbReference type="Gene3D" id="1.10.520.10">
    <property type="match status" value="1"/>
</dbReference>
<organism evidence="20 21">
    <name type="scientific">Abrus precatorius</name>
    <name type="common">Indian licorice</name>
    <name type="synonym">Glycine abrus</name>
    <dbReference type="NCBI Taxonomy" id="3816"/>
    <lineage>
        <taxon>Eukaryota</taxon>
        <taxon>Viridiplantae</taxon>
        <taxon>Streptophyta</taxon>
        <taxon>Embryophyta</taxon>
        <taxon>Tracheophyta</taxon>
        <taxon>Spermatophyta</taxon>
        <taxon>Magnoliopsida</taxon>
        <taxon>eudicotyledons</taxon>
        <taxon>Gunneridae</taxon>
        <taxon>Pentapetalae</taxon>
        <taxon>rosids</taxon>
        <taxon>fabids</taxon>
        <taxon>Fabales</taxon>
        <taxon>Fabaceae</taxon>
        <taxon>Papilionoideae</taxon>
        <taxon>50 kb inversion clade</taxon>
        <taxon>NPAAA clade</taxon>
        <taxon>indigoferoid/millettioid clade</taxon>
        <taxon>Abreae</taxon>
        <taxon>Abrus</taxon>
    </lineage>
</organism>
<dbReference type="Gene3D" id="1.10.420.10">
    <property type="entry name" value="Peroxidase, domain 2"/>
    <property type="match status" value="1"/>
</dbReference>
<evidence type="ECO:0000256" key="10">
    <source>
        <dbReference type="ARBA" id="ARBA00023004"/>
    </source>
</evidence>
<dbReference type="OrthoDB" id="2113341at2759"/>
<comment type="cofactor">
    <cofactor evidence="15 18">
        <name>heme b</name>
        <dbReference type="ChEBI" id="CHEBI:60344"/>
    </cofactor>
    <text evidence="15 18">Binds 1 heme b (iron(II)-protoporphyrin IX) group per subunit.</text>
</comment>
<dbReference type="InterPro" id="IPR002016">
    <property type="entry name" value="Haem_peroxidase"/>
</dbReference>
<dbReference type="RefSeq" id="XP_027369037.1">
    <property type="nucleotide sequence ID" value="XM_027513236.1"/>
</dbReference>
<keyword evidence="9 18" id="KW-0560">Oxidoreductase</keyword>
<feature type="binding site" evidence="15">
    <location>
        <position position="256"/>
    </location>
    <ligand>
        <name>Ca(2+)</name>
        <dbReference type="ChEBI" id="CHEBI:29108"/>
        <label>2</label>
    </ligand>
</feature>
<evidence type="ECO:0000256" key="8">
    <source>
        <dbReference type="ARBA" id="ARBA00022837"/>
    </source>
</evidence>
<evidence type="ECO:0000256" key="14">
    <source>
        <dbReference type="PIRSR" id="PIRSR600823-2"/>
    </source>
</evidence>
<dbReference type="Proteomes" id="UP000694853">
    <property type="component" value="Unplaced"/>
</dbReference>
<feature type="disulfide bond" evidence="17">
    <location>
        <begin position="46"/>
        <end position="126"/>
    </location>
</feature>
<feature type="binding site" evidence="14">
    <location>
        <position position="175"/>
    </location>
    <ligand>
        <name>substrate</name>
    </ligand>
</feature>
<dbReference type="InterPro" id="IPR010255">
    <property type="entry name" value="Haem_peroxidase_sf"/>
</dbReference>
<evidence type="ECO:0000256" key="18">
    <source>
        <dbReference type="RuleBase" id="RU362060"/>
    </source>
</evidence>
<evidence type="ECO:0000256" key="13">
    <source>
        <dbReference type="PIRSR" id="PIRSR600823-1"/>
    </source>
</evidence>
<evidence type="ECO:0000256" key="4">
    <source>
        <dbReference type="ARBA" id="ARBA00012313"/>
    </source>
</evidence>
<dbReference type="Pfam" id="PF00141">
    <property type="entry name" value="peroxidase"/>
    <property type="match status" value="1"/>
</dbReference>
<dbReference type="PRINTS" id="PR00458">
    <property type="entry name" value="PEROXIDASE"/>
</dbReference>
<dbReference type="GO" id="GO:0046872">
    <property type="term" value="F:metal ion binding"/>
    <property type="evidence" value="ECO:0007669"/>
    <property type="project" value="UniProtKB-UniRule"/>
</dbReference>
<evidence type="ECO:0000256" key="16">
    <source>
        <dbReference type="PIRSR" id="PIRSR600823-4"/>
    </source>
</evidence>
<dbReference type="PROSITE" id="PS00435">
    <property type="entry name" value="PEROXIDASE_1"/>
    <property type="match status" value="1"/>
</dbReference>
<evidence type="ECO:0000256" key="12">
    <source>
        <dbReference type="ARBA" id="ARBA00023180"/>
    </source>
</evidence>
<keyword evidence="18" id="KW-0376">Hydrogen peroxide</keyword>
<dbReference type="GO" id="GO:0042744">
    <property type="term" value="P:hydrogen peroxide catabolic process"/>
    <property type="evidence" value="ECO:0007669"/>
    <property type="project" value="UniProtKB-KW"/>
</dbReference>
<comment type="similarity">
    <text evidence="18">Belongs to the peroxidase family. Classical plant (class III) peroxidase subfamily.</text>
</comment>
<feature type="domain" description="Plant heme peroxidase family profile" evidence="19">
    <location>
        <begin position="36"/>
        <end position="333"/>
    </location>
</feature>
<comment type="function">
    <text evidence="2">Removal of H(2)O(2), oxidation of toxic reductants, biosynthesis and degradation of lignin, suberization, auxin catabolism, response to environmental stresses such as wounding, pathogen attack and oxidative stress. These functions might be dependent on each isozyme/isoform in each plant tissue.</text>
</comment>
<dbReference type="PRINTS" id="PR00461">
    <property type="entry name" value="PLPEROXIDASE"/>
</dbReference>
<evidence type="ECO:0000256" key="9">
    <source>
        <dbReference type="ARBA" id="ARBA00023002"/>
    </source>
</evidence>
<feature type="disulfide bond" evidence="17">
    <location>
        <begin position="79"/>
        <end position="84"/>
    </location>
</feature>
<dbReference type="PROSITE" id="PS50873">
    <property type="entry name" value="PEROXIDASE_4"/>
    <property type="match status" value="1"/>
</dbReference>
<evidence type="ECO:0000256" key="3">
    <source>
        <dbReference type="ARBA" id="ARBA00006873"/>
    </source>
</evidence>
<evidence type="ECO:0000256" key="2">
    <source>
        <dbReference type="ARBA" id="ARBA00002322"/>
    </source>
</evidence>
<dbReference type="InterPro" id="IPR019793">
    <property type="entry name" value="Peroxidases_heam-ligand_BS"/>
</dbReference>
<proteinExistence type="inferred from homology"/>
<dbReference type="AlphaFoldDB" id="A0A8B8MN55"/>
<keyword evidence="11 17" id="KW-1015">Disulfide bond</keyword>
<dbReference type="SUPFAM" id="SSF48113">
    <property type="entry name" value="Heme-dependent peroxidases"/>
    <property type="match status" value="1"/>
</dbReference>
<feature type="binding site" evidence="15">
    <location>
        <position position="85"/>
    </location>
    <ligand>
        <name>Ca(2+)</name>
        <dbReference type="ChEBI" id="CHEBI:29108"/>
        <label>1</label>
    </ligand>
</feature>
<comment type="subcellular location">
    <subcellularLocation>
        <location evidence="18">Secreted</location>
    </subcellularLocation>
</comment>
<protein>
    <recommendedName>
        <fullName evidence="4 18">Peroxidase</fullName>
        <ecNumber evidence="4 18">1.11.1.7</ecNumber>
    </recommendedName>
</protein>
<feature type="disulfide bond" evidence="17">
    <location>
        <begin position="132"/>
        <end position="329"/>
    </location>
</feature>
<comment type="similarity">
    <text evidence="3">Belongs to the peroxidase family. Ascorbate peroxidase subfamily.</text>
</comment>
<evidence type="ECO:0000256" key="6">
    <source>
        <dbReference type="ARBA" id="ARBA00022617"/>
    </source>
</evidence>
<evidence type="ECO:0000313" key="21">
    <source>
        <dbReference type="RefSeq" id="XP_027369037.1"/>
    </source>
</evidence>
<accession>A0A8B8MN55</accession>
<feature type="binding site" evidence="15">
    <location>
        <position position="87"/>
    </location>
    <ligand>
        <name>Ca(2+)</name>
        <dbReference type="ChEBI" id="CHEBI:29108"/>
        <label>1</label>
    </ligand>
</feature>
<dbReference type="GO" id="GO:0020037">
    <property type="term" value="F:heme binding"/>
    <property type="evidence" value="ECO:0007669"/>
    <property type="project" value="UniProtKB-UniRule"/>
</dbReference>
<comment type="cofactor">
    <cofactor evidence="15 18">
        <name>Ca(2+)</name>
        <dbReference type="ChEBI" id="CHEBI:29108"/>
    </cofactor>
    <text evidence="15 18">Binds 2 calcium ions per subunit.</text>
</comment>
<reference evidence="21" key="2">
    <citation type="submission" date="2025-08" db="UniProtKB">
        <authorList>
            <consortium name="RefSeq"/>
        </authorList>
    </citation>
    <scope>IDENTIFICATION</scope>
    <source>
        <tissue evidence="21">Young leaves</tissue>
    </source>
</reference>
<dbReference type="GO" id="GO:0140825">
    <property type="term" value="F:lactoperoxidase activity"/>
    <property type="evidence" value="ECO:0007669"/>
    <property type="project" value="UniProtKB-EC"/>
</dbReference>
<evidence type="ECO:0000256" key="7">
    <source>
        <dbReference type="ARBA" id="ARBA00022723"/>
    </source>
</evidence>
<dbReference type="EC" id="1.11.1.7" evidence="4 18"/>
<keyword evidence="12" id="KW-0325">Glycoprotein</keyword>
<dbReference type="CDD" id="cd00693">
    <property type="entry name" value="secretory_peroxidase"/>
    <property type="match status" value="1"/>
</dbReference>
<feature type="binding site" evidence="15">
    <location>
        <position position="261"/>
    </location>
    <ligand>
        <name>Ca(2+)</name>
        <dbReference type="ChEBI" id="CHEBI:29108"/>
        <label>2</label>
    </ligand>
</feature>
<feature type="signal peptide" evidence="18">
    <location>
        <begin position="1"/>
        <end position="35"/>
    </location>
</feature>
<evidence type="ECO:0000256" key="17">
    <source>
        <dbReference type="PIRSR" id="PIRSR600823-5"/>
    </source>
</evidence>
<sequence length="333" mass="36046">MALSSSRYSPFSSSSSTTIFSTALCMFLLIGSSSAQLSENFYAKKCPKVFYAVKSVVQSAVAKEPRMGASLLRLFFHDCFVNGCDGSVLLDDTSSSKGEKTAPPNNKSLRGFEVIDAIKSKVEAVCPGVVSCADVVAIAARDSVAILGGPFWKVKLGRRDSKTASFKDASSGVIPSPFSTLSNLISRFQAQGLSAKDMVALSGAHTIGKARCVTFRDRVYNDTNINSLFANARRRNCPRISGSIKDNNVAVLDFKTPNHFDNNYYKNLISKKGLLHSDQVLFNGGSTDSLVRAYSNNPRAFASDFVTAMIKMGNIKPLTGSKGEIRRHCRRAN</sequence>
<feature type="chain" id="PRO_5034335456" description="Peroxidase" evidence="18">
    <location>
        <begin position="36"/>
        <end position="333"/>
    </location>
</feature>
<feature type="binding site" evidence="15">
    <location>
        <position position="99"/>
    </location>
    <ligand>
        <name>Ca(2+)</name>
        <dbReference type="ChEBI" id="CHEBI:29108"/>
        <label>1</label>
    </ligand>
</feature>
<dbReference type="InterPro" id="IPR033905">
    <property type="entry name" value="Secretory_peroxidase"/>
</dbReference>
<feature type="binding site" evidence="15">
    <location>
        <position position="81"/>
    </location>
    <ligand>
        <name>Ca(2+)</name>
        <dbReference type="ChEBI" id="CHEBI:29108"/>
        <label>1</label>
    </ligand>
</feature>
<feature type="binding site" description="axial binding residue" evidence="15">
    <location>
        <position position="205"/>
    </location>
    <ligand>
        <name>heme b</name>
        <dbReference type="ChEBI" id="CHEBI:60344"/>
    </ligand>
    <ligandPart>
        <name>Fe</name>
        <dbReference type="ChEBI" id="CHEBI:18248"/>
    </ligandPart>
</feature>
<evidence type="ECO:0000256" key="5">
    <source>
        <dbReference type="ARBA" id="ARBA00022559"/>
    </source>
</evidence>
<feature type="site" description="Transition state stabilizer" evidence="16">
    <location>
        <position position="73"/>
    </location>
</feature>
<evidence type="ECO:0000256" key="11">
    <source>
        <dbReference type="ARBA" id="ARBA00023157"/>
    </source>
</evidence>
<dbReference type="GeneID" id="113874931"/>
<comment type="catalytic activity">
    <reaction evidence="1 18">
        <text>2 a phenolic donor + H2O2 = 2 a phenolic radical donor + 2 H2O</text>
        <dbReference type="Rhea" id="RHEA:56136"/>
        <dbReference type="ChEBI" id="CHEBI:15377"/>
        <dbReference type="ChEBI" id="CHEBI:16240"/>
        <dbReference type="ChEBI" id="CHEBI:139520"/>
        <dbReference type="ChEBI" id="CHEBI:139521"/>
        <dbReference type="EC" id="1.11.1.7"/>
    </reaction>
</comment>
<name>A0A8B8MN55_ABRPR</name>
<dbReference type="FunFam" id="1.10.520.10:FF:000001">
    <property type="entry name" value="Peroxidase"/>
    <property type="match status" value="1"/>
</dbReference>
<keyword evidence="7 15" id="KW-0479">Metal-binding</keyword>
<evidence type="ECO:0000259" key="19">
    <source>
        <dbReference type="PROSITE" id="PS50873"/>
    </source>
</evidence>
<dbReference type="FunFam" id="1.10.420.10:FF:000006">
    <property type="entry name" value="Peroxidase"/>
    <property type="match status" value="1"/>
</dbReference>
<feature type="binding site" evidence="15">
    <location>
        <position position="206"/>
    </location>
    <ligand>
        <name>Ca(2+)</name>
        <dbReference type="ChEBI" id="CHEBI:29108"/>
        <label>2</label>
    </ligand>
</feature>
<dbReference type="KEGG" id="aprc:113874931"/>
<dbReference type="InterPro" id="IPR000823">
    <property type="entry name" value="Peroxidase_pln"/>
</dbReference>
<feature type="binding site" evidence="15">
    <location>
        <position position="78"/>
    </location>
    <ligand>
        <name>Ca(2+)</name>
        <dbReference type="ChEBI" id="CHEBI:29108"/>
        <label>1</label>
    </ligand>
</feature>
<keyword evidence="20" id="KW-1185">Reference proteome</keyword>
<feature type="disulfide bond" evidence="17">
    <location>
        <begin position="212"/>
        <end position="237"/>
    </location>
</feature>
<keyword evidence="18" id="KW-0732">Signal</keyword>
<feature type="binding site" evidence="15">
    <location>
        <position position="253"/>
    </location>
    <ligand>
        <name>Ca(2+)</name>
        <dbReference type="ChEBI" id="CHEBI:29108"/>
        <label>2</label>
    </ligand>
</feature>
<dbReference type="GO" id="GO:0006979">
    <property type="term" value="P:response to oxidative stress"/>
    <property type="evidence" value="ECO:0007669"/>
    <property type="project" value="UniProtKB-UniRule"/>
</dbReference>
<dbReference type="PANTHER" id="PTHR31388">
    <property type="entry name" value="PEROXIDASE 72-RELATED"/>
    <property type="match status" value="1"/>
</dbReference>
<gene>
    <name evidence="21" type="primary">LOC113874931</name>
</gene>
<keyword evidence="5 18" id="KW-0575">Peroxidase</keyword>
<dbReference type="InterPro" id="IPR019794">
    <property type="entry name" value="Peroxidases_AS"/>
</dbReference>
<feature type="active site" description="Proton acceptor" evidence="13">
    <location>
        <position position="77"/>
    </location>
</feature>
<evidence type="ECO:0000256" key="1">
    <source>
        <dbReference type="ARBA" id="ARBA00000189"/>
    </source>
</evidence>
<keyword evidence="8 15" id="KW-0106">Calcium</keyword>
<dbReference type="PROSITE" id="PS00436">
    <property type="entry name" value="PEROXIDASE_2"/>
    <property type="match status" value="1"/>
</dbReference>
<dbReference type="PANTHER" id="PTHR31388:SF133">
    <property type="entry name" value="PEROXIDASE"/>
    <property type="match status" value="1"/>
</dbReference>
<feature type="binding site" evidence="15">
    <location>
        <position position="83"/>
    </location>
    <ligand>
        <name>Ca(2+)</name>
        <dbReference type="ChEBI" id="CHEBI:29108"/>
        <label>1</label>
    </ligand>
</feature>
<evidence type="ECO:0000256" key="15">
    <source>
        <dbReference type="PIRSR" id="PIRSR600823-3"/>
    </source>
</evidence>
<dbReference type="GO" id="GO:0005576">
    <property type="term" value="C:extracellular region"/>
    <property type="evidence" value="ECO:0007669"/>
    <property type="project" value="UniProtKB-SubCell"/>
</dbReference>
<keyword evidence="6 18" id="KW-0349">Heme</keyword>
<reference evidence="20" key="1">
    <citation type="journal article" date="2019" name="Toxins">
        <title>Detection of Abrin-Like and Prepropulchellin-Like Toxin Genes and Transcripts Using Whole Genome Sequencing and Full-Length Transcript Sequencing of Abrus precatorius.</title>
        <authorList>
            <person name="Hovde B.T."/>
            <person name="Daligault H.E."/>
            <person name="Hanschen E.R."/>
            <person name="Kunde Y.A."/>
            <person name="Johnson M.B."/>
            <person name="Starkenburg S.R."/>
            <person name="Johnson S.L."/>
        </authorList>
    </citation>
    <scope>NUCLEOTIDE SEQUENCE [LARGE SCALE GENOMIC DNA]</scope>
</reference>
<keyword evidence="18" id="KW-0964">Secreted</keyword>